<evidence type="ECO:0000313" key="1">
    <source>
        <dbReference type="EMBL" id="KAA6401991.1"/>
    </source>
</evidence>
<protein>
    <submittedName>
        <fullName evidence="1">Uncharacterized protein</fullName>
    </submittedName>
</protein>
<name>A0A5J4X429_9EUKA</name>
<reference evidence="1 2" key="1">
    <citation type="submission" date="2019-03" db="EMBL/GenBank/DDBJ databases">
        <title>Single cell metagenomics reveals metabolic interactions within the superorganism composed of flagellate Streblomastix strix and complex community of Bacteroidetes bacteria on its surface.</title>
        <authorList>
            <person name="Treitli S.C."/>
            <person name="Kolisko M."/>
            <person name="Husnik F."/>
            <person name="Keeling P."/>
            <person name="Hampl V."/>
        </authorList>
    </citation>
    <scope>NUCLEOTIDE SEQUENCE [LARGE SCALE GENOMIC DNA]</scope>
    <source>
        <strain evidence="1">ST1C</strain>
    </source>
</reference>
<dbReference type="AlphaFoldDB" id="A0A5J4X429"/>
<organism evidence="1 2">
    <name type="scientific">Streblomastix strix</name>
    <dbReference type="NCBI Taxonomy" id="222440"/>
    <lineage>
        <taxon>Eukaryota</taxon>
        <taxon>Metamonada</taxon>
        <taxon>Preaxostyla</taxon>
        <taxon>Oxymonadida</taxon>
        <taxon>Streblomastigidae</taxon>
        <taxon>Streblomastix</taxon>
    </lineage>
</organism>
<comment type="caution">
    <text evidence="1">The sequence shown here is derived from an EMBL/GenBank/DDBJ whole genome shotgun (WGS) entry which is preliminary data.</text>
</comment>
<evidence type="ECO:0000313" key="2">
    <source>
        <dbReference type="Proteomes" id="UP000324800"/>
    </source>
</evidence>
<dbReference type="Proteomes" id="UP000324800">
    <property type="component" value="Unassembled WGS sequence"/>
</dbReference>
<dbReference type="EMBL" id="SNRW01000301">
    <property type="protein sequence ID" value="KAA6401991.1"/>
    <property type="molecule type" value="Genomic_DNA"/>
</dbReference>
<sequence length="134" mass="15416">MKEVFKVYCIETINTYSLPTKVSRFSIPPLIQNVSYEKGLKIVDTHEVDEDGVEIIKTLKLPILTNAKLLFTLMMFDDIGSNTDIQRYTSELSRTITHLISDSRHAKNTLFYSQGLVYQTMTQSKFMKKTTSTH</sequence>
<accession>A0A5J4X429</accession>
<proteinExistence type="predicted"/>
<gene>
    <name evidence="1" type="ORF">EZS28_002484</name>
</gene>